<accession>A0A4Y8TTK7</accession>
<proteinExistence type="inferred from homology"/>
<organism evidence="5 6">
    <name type="scientific">Glutamicibacter arilaitensis</name>
    <dbReference type="NCBI Taxonomy" id="256701"/>
    <lineage>
        <taxon>Bacteria</taxon>
        <taxon>Bacillati</taxon>
        <taxon>Actinomycetota</taxon>
        <taxon>Actinomycetes</taxon>
        <taxon>Micrococcales</taxon>
        <taxon>Micrococcaceae</taxon>
        <taxon>Glutamicibacter</taxon>
    </lineage>
</organism>
<dbReference type="Pfam" id="PF07804">
    <property type="entry name" value="HipA_C"/>
    <property type="match status" value="1"/>
</dbReference>
<evidence type="ECO:0000259" key="4">
    <source>
        <dbReference type="Pfam" id="PF07804"/>
    </source>
</evidence>
<dbReference type="PANTHER" id="PTHR37419">
    <property type="entry name" value="SERINE/THREONINE-PROTEIN KINASE TOXIN HIPA"/>
    <property type="match status" value="1"/>
</dbReference>
<dbReference type="RefSeq" id="WP_134781213.1">
    <property type="nucleotide sequence ID" value="NZ_SPDS01000003.1"/>
</dbReference>
<evidence type="ECO:0000313" key="6">
    <source>
        <dbReference type="Proteomes" id="UP000297638"/>
    </source>
</evidence>
<dbReference type="EMBL" id="SPDS01000003">
    <property type="protein sequence ID" value="TFH54610.1"/>
    <property type="molecule type" value="Genomic_DNA"/>
</dbReference>
<reference evidence="5 6" key="1">
    <citation type="submission" date="2019-03" db="EMBL/GenBank/DDBJ databases">
        <title>Glutamicibacter sp. LJH19 genome.</title>
        <authorList>
            <person name="Sinai Borker S."/>
            <person name="Kumar R."/>
        </authorList>
    </citation>
    <scope>NUCLEOTIDE SEQUENCE [LARGE SCALE GENOMIC DNA]</scope>
    <source>
        <strain evidence="5 6">LJH19</strain>
    </source>
</reference>
<dbReference type="PANTHER" id="PTHR37419:SF1">
    <property type="entry name" value="SERINE_THREONINE-PROTEIN KINASE TOXIN HIPA"/>
    <property type="match status" value="1"/>
</dbReference>
<dbReference type="Proteomes" id="UP000297638">
    <property type="component" value="Unassembled WGS sequence"/>
</dbReference>
<feature type="domain" description="HipA-like C-terminal" evidence="4">
    <location>
        <begin position="6"/>
        <end position="225"/>
    </location>
</feature>
<keyword evidence="3" id="KW-0418">Kinase</keyword>
<keyword evidence="2" id="KW-0808">Transferase</keyword>
<name>A0A4Y8TTK7_9MICC</name>
<evidence type="ECO:0000256" key="1">
    <source>
        <dbReference type="ARBA" id="ARBA00010164"/>
    </source>
</evidence>
<evidence type="ECO:0000313" key="5">
    <source>
        <dbReference type="EMBL" id="TFH54610.1"/>
    </source>
</evidence>
<evidence type="ECO:0000256" key="2">
    <source>
        <dbReference type="ARBA" id="ARBA00022679"/>
    </source>
</evidence>
<gene>
    <name evidence="5" type="ORF">EXY26_16325</name>
</gene>
<dbReference type="GO" id="GO:0004674">
    <property type="term" value="F:protein serine/threonine kinase activity"/>
    <property type="evidence" value="ECO:0007669"/>
    <property type="project" value="TreeGrafter"/>
</dbReference>
<dbReference type="InterPro" id="IPR012893">
    <property type="entry name" value="HipA-like_C"/>
</dbReference>
<dbReference type="InterPro" id="IPR052028">
    <property type="entry name" value="HipA_Ser/Thr_kinase"/>
</dbReference>
<dbReference type="GO" id="GO:0005829">
    <property type="term" value="C:cytosol"/>
    <property type="evidence" value="ECO:0007669"/>
    <property type="project" value="TreeGrafter"/>
</dbReference>
<comment type="caution">
    <text evidence="5">The sequence shown here is derived from an EMBL/GenBank/DDBJ whole genome shotgun (WGS) entry which is preliminary data.</text>
</comment>
<dbReference type="Gene3D" id="1.10.1070.20">
    <property type="match status" value="1"/>
</dbReference>
<evidence type="ECO:0000256" key="3">
    <source>
        <dbReference type="ARBA" id="ARBA00022777"/>
    </source>
</evidence>
<protein>
    <submittedName>
        <fullName evidence="5">Type II toxin-antitoxin system HipA family toxin</fullName>
    </submittedName>
</protein>
<sequence length="263" mass="29385">MPLDGSPTTHILKPARLNEDGTEQWPSIAELELFGLRMVEASVRLSRSKRQIAAAAEVITVRDRKAILVERYDRDAKSKPVRLIHQEDFCQALGMKQKYQKSAEKSPTLKMIAQVLADNASNPLQERELLLKYLTVNLALGNCDMHARNIGMTIDRGTVRLAPAYDVVPTAVWEHADRELSLHVGTGVHIDEVNGRHLMDEAASWGVPAKIAARQIRTTLKAMLDALPELIEKSRAEGWFTPMLLDVASDTRERIDRLIPPSA</sequence>
<comment type="similarity">
    <text evidence="1">Belongs to the HipA Ser/Thr kinase family.</text>
</comment>
<dbReference type="AlphaFoldDB" id="A0A4Y8TTK7"/>